<accession>E9HDY1</accession>
<evidence type="ECO:0000256" key="1">
    <source>
        <dbReference type="SAM" id="Phobius"/>
    </source>
</evidence>
<dbReference type="Proteomes" id="UP000000305">
    <property type="component" value="Unassembled WGS sequence"/>
</dbReference>
<evidence type="ECO:0000313" key="2">
    <source>
        <dbReference type="EMBL" id="EFX70054.1"/>
    </source>
</evidence>
<name>E9HDY1_DAPPU</name>
<reference evidence="2 3" key="1">
    <citation type="journal article" date="2011" name="Science">
        <title>The ecoresponsive genome of Daphnia pulex.</title>
        <authorList>
            <person name="Colbourne J.K."/>
            <person name="Pfrender M.E."/>
            <person name="Gilbert D."/>
            <person name="Thomas W.K."/>
            <person name="Tucker A."/>
            <person name="Oakley T.H."/>
            <person name="Tokishita S."/>
            <person name="Aerts A."/>
            <person name="Arnold G.J."/>
            <person name="Basu M.K."/>
            <person name="Bauer D.J."/>
            <person name="Caceres C.E."/>
            <person name="Carmel L."/>
            <person name="Casola C."/>
            <person name="Choi J.H."/>
            <person name="Detter J.C."/>
            <person name="Dong Q."/>
            <person name="Dusheyko S."/>
            <person name="Eads B.D."/>
            <person name="Frohlich T."/>
            <person name="Geiler-Samerotte K.A."/>
            <person name="Gerlach D."/>
            <person name="Hatcher P."/>
            <person name="Jogdeo S."/>
            <person name="Krijgsveld J."/>
            <person name="Kriventseva E.V."/>
            <person name="Kultz D."/>
            <person name="Laforsch C."/>
            <person name="Lindquist E."/>
            <person name="Lopez J."/>
            <person name="Manak J.R."/>
            <person name="Muller J."/>
            <person name="Pangilinan J."/>
            <person name="Patwardhan R.P."/>
            <person name="Pitluck S."/>
            <person name="Pritham E.J."/>
            <person name="Rechtsteiner A."/>
            <person name="Rho M."/>
            <person name="Rogozin I.B."/>
            <person name="Sakarya O."/>
            <person name="Salamov A."/>
            <person name="Schaack S."/>
            <person name="Shapiro H."/>
            <person name="Shiga Y."/>
            <person name="Skalitzky C."/>
            <person name="Smith Z."/>
            <person name="Souvorov A."/>
            <person name="Sung W."/>
            <person name="Tang Z."/>
            <person name="Tsuchiya D."/>
            <person name="Tu H."/>
            <person name="Vos H."/>
            <person name="Wang M."/>
            <person name="Wolf Y.I."/>
            <person name="Yamagata H."/>
            <person name="Yamada T."/>
            <person name="Ye Y."/>
            <person name="Shaw J.R."/>
            <person name="Andrews J."/>
            <person name="Crease T.J."/>
            <person name="Tang H."/>
            <person name="Lucas S.M."/>
            <person name="Robertson H.M."/>
            <person name="Bork P."/>
            <person name="Koonin E.V."/>
            <person name="Zdobnov E.M."/>
            <person name="Grigoriev I.V."/>
            <person name="Lynch M."/>
            <person name="Boore J.L."/>
        </authorList>
    </citation>
    <scope>NUCLEOTIDE SEQUENCE [LARGE SCALE GENOMIC DNA]</scope>
</reference>
<organism evidence="2 3">
    <name type="scientific">Daphnia pulex</name>
    <name type="common">Water flea</name>
    <dbReference type="NCBI Taxonomy" id="6669"/>
    <lineage>
        <taxon>Eukaryota</taxon>
        <taxon>Metazoa</taxon>
        <taxon>Ecdysozoa</taxon>
        <taxon>Arthropoda</taxon>
        <taxon>Crustacea</taxon>
        <taxon>Branchiopoda</taxon>
        <taxon>Diplostraca</taxon>
        <taxon>Cladocera</taxon>
        <taxon>Anomopoda</taxon>
        <taxon>Daphniidae</taxon>
        <taxon>Daphnia</taxon>
    </lineage>
</organism>
<proteinExistence type="predicted"/>
<dbReference type="OrthoDB" id="10662776at2759"/>
<dbReference type="EMBL" id="GL732626">
    <property type="protein sequence ID" value="EFX70054.1"/>
    <property type="molecule type" value="Genomic_DNA"/>
</dbReference>
<keyword evidence="1" id="KW-0812">Transmembrane</keyword>
<dbReference type="HOGENOM" id="CLU_2280170_0_0_1"/>
<feature type="transmembrane region" description="Helical" evidence="1">
    <location>
        <begin position="70"/>
        <end position="90"/>
    </location>
</feature>
<keyword evidence="1" id="KW-1133">Transmembrane helix</keyword>
<protein>
    <submittedName>
        <fullName evidence="2">Uncharacterized protein</fullName>
    </submittedName>
</protein>
<keyword evidence="1" id="KW-0472">Membrane</keyword>
<dbReference type="InParanoid" id="E9HDY1"/>
<evidence type="ECO:0000313" key="3">
    <source>
        <dbReference type="Proteomes" id="UP000000305"/>
    </source>
</evidence>
<keyword evidence="3" id="KW-1185">Reference proteome</keyword>
<dbReference type="KEGG" id="dpx:DAPPUDRAFT_257632"/>
<gene>
    <name evidence="2" type="ORF">DAPPUDRAFT_257632</name>
</gene>
<sequence>MIADDCAQNFFPDEPPSDPIHSEVEAVSWSAIPPSLAEIPPAISDWESETVARSMNLKSAPGVDGLSADLFLLSIPLMKPFLLVILNACISTHRNHGKLRRS</sequence>
<dbReference type="AlphaFoldDB" id="E9HDY1"/>